<dbReference type="EMBL" id="BAAAHP010000091">
    <property type="protein sequence ID" value="GAA0938514.1"/>
    <property type="molecule type" value="Genomic_DNA"/>
</dbReference>
<dbReference type="CDD" id="cd03255">
    <property type="entry name" value="ABC_MJ0796_LolCDE_FtsE"/>
    <property type="match status" value="1"/>
</dbReference>
<proteinExistence type="predicted"/>
<name>A0ABP4ALT7_9PSEU</name>
<dbReference type="SMART" id="SM00382">
    <property type="entry name" value="AAA"/>
    <property type="match status" value="1"/>
</dbReference>
<dbReference type="InterPro" id="IPR003439">
    <property type="entry name" value="ABC_transporter-like_ATP-bd"/>
</dbReference>
<evidence type="ECO:0000313" key="6">
    <source>
        <dbReference type="Proteomes" id="UP001499967"/>
    </source>
</evidence>
<sequence>MIRLEGVGKSYRAGEAEVRALQGVELTVDEGDFVAIMGPSGSGKSTMMNILGCLDLPSEGRYLLDGIDVSGMSDDELADIRNRKVGLVFQSYNLLPRTTALANVELPLVYGNQRARRTRALRALEEVGLADRAHHLPNQLSGGQQQRVAIARALVTRPTMILADEPTGNLDTEASCEIAEMLGRLCEAGRTVVLITHEEEIAAYARRVVRLRDGRIVSDTRSGAPDDIAADVTREIPAYGVRAEADA</sequence>
<reference evidence="6" key="1">
    <citation type="journal article" date="2019" name="Int. J. Syst. Evol. Microbiol.">
        <title>The Global Catalogue of Microorganisms (GCM) 10K type strain sequencing project: providing services to taxonomists for standard genome sequencing and annotation.</title>
        <authorList>
            <consortium name="The Broad Institute Genomics Platform"/>
            <consortium name="The Broad Institute Genome Sequencing Center for Infectious Disease"/>
            <person name="Wu L."/>
            <person name="Ma J."/>
        </authorList>
    </citation>
    <scope>NUCLEOTIDE SEQUENCE [LARGE SCALE GENOMIC DNA]</scope>
    <source>
        <strain evidence="6">JCM 11117</strain>
    </source>
</reference>
<organism evidence="5 6">
    <name type="scientific">Pseudonocardia zijingensis</name>
    <dbReference type="NCBI Taxonomy" id="153376"/>
    <lineage>
        <taxon>Bacteria</taxon>
        <taxon>Bacillati</taxon>
        <taxon>Actinomycetota</taxon>
        <taxon>Actinomycetes</taxon>
        <taxon>Pseudonocardiales</taxon>
        <taxon>Pseudonocardiaceae</taxon>
        <taxon>Pseudonocardia</taxon>
    </lineage>
</organism>
<dbReference type="InterPro" id="IPR027417">
    <property type="entry name" value="P-loop_NTPase"/>
</dbReference>
<accession>A0ABP4ALT7</accession>
<dbReference type="Gene3D" id="3.40.50.300">
    <property type="entry name" value="P-loop containing nucleotide triphosphate hydrolases"/>
    <property type="match status" value="1"/>
</dbReference>
<dbReference type="Proteomes" id="UP001499967">
    <property type="component" value="Unassembled WGS sequence"/>
</dbReference>
<dbReference type="InterPro" id="IPR017911">
    <property type="entry name" value="MacB-like_ATP-bd"/>
</dbReference>
<dbReference type="SUPFAM" id="SSF52540">
    <property type="entry name" value="P-loop containing nucleoside triphosphate hydrolases"/>
    <property type="match status" value="1"/>
</dbReference>
<evidence type="ECO:0000256" key="1">
    <source>
        <dbReference type="ARBA" id="ARBA00022448"/>
    </source>
</evidence>
<dbReference type="PROSITE" id="PS50893">
    <property type="entry name" value="ABC_TRANSPORTER_2"/>
    <property type="match status" value="1"/>
</dbReference>
<feature type="domain" description="ABC transporter" evidence="4">
    <location>
        <begin position="2"/>
        <end position="238"/>
    </location>
</feature>
<keyword evidence="1" id="KW-0813">Transport</keyword>
<protein>
    <submittedName>
        <fullName evidence="5">ABC transporter ATP-binding protein</fullName>
    </submittedName>
</protein>
<evidence type="ECO:0000256" key="3">
    <source>
        <dbReference type="ARBA" id="ARBA00022840"/>
    </source>
</evidence>
<dbReference type="PANTHER" id="PTHR24220">
    <property type="entry name" value="IMPORT ATP-BINDING PROTEIN"/>
    <property type="match status" value="1"/>
</dbReference>
<keyword evidence="6" id="KW-1185">Reference proteome</keyword>
<dbReference type="PROSITE" id="PS00211">
    <property type="entry name" value="ABC_TRANSPORTER_1"/>
    <property type="match status" value="1"/>
</dbReference>
<dbReference type="PANTHER" id="PTHR24220:SF86">
    <property type="entry name" value="ABC TRANSPORTER ABCH.1"/>
    <property type="match status" value="1"/>
</dbReference>
<dbReference type="Pfam" id="PF00005">
    <property type="entry name" value="ABC_tran"/>
    <property type="match status" value="1"/>
</dbReference>
<evidence type="ECO:0000256" key="2">
    <source>
        <dbReference type="ARBA" id="ARBA00022741"/>
    </source>
</evidence>
<gene>
    <name evidence="5" type="ORF">GCM10009559_32300</name>
</gene>
<keyword evidence="3 5" id="KW-0067">ATP-binding</keyword>
<evidence type="ECO:0000259" key="4">
    <source>
        <dbReference type="PROSITE" id="PS50893"/>
    </source>
</evidence>
<dbReference type="InterPro" id="IPR015854">
    <property type="entry name" value="ABC_transpr_LolD-like"/>
</dbReference>
<evidence type="ECO:0000313" key="5">
    <source>
        <dbReference type="EMBL" id="GAA0938514.1"/>
    </source>
</evidence>
<comment type="caution">
    <text evidence="5">The sequence shown here is derived from an EMBL/GenBank/DDBJ whole genome shotgun (WGS) entry which is preliminary data.</text>
</comment>
<dbReference type="GO" id="GO:0005524">
    <property type="term" value="F:ATP binding"/>
    <property type="evidence" value="ECO:0007669"/>
    <property type="project" value="UniProtKB-KW"/>
</dbReference>
<dbReference type="InterPro" id="IPR017871">
    <property type="entry name" value="ABC_transporter-like_CS"/>
</dbReference>
<keyword evidence="2" id="KW-0547">Nucleotide-binding</keyword>
<dbReference type="InterPro" id="IPR003593">
    <property type="entry name" value="AAA+_ATPase"/>
</dbReference>
<dbReference type="RefSeq" id="WP_343942223.1">
    <property type="nucleotide sequence ID" value="NZ_BAAAHP010000091.1"/>
</dbReference>